<accession>A0A3N4KBT3</accession>
<keyword evidence="2 6" id="KW-0812">Transmembrane</keyword>
<feature type="transmembrane region" description="Helical" evidence="6">
    <location>
        <begin position="92"/>
        <end position="115"/>
    </location>
</feature>
<protein>
    <recommendedName>
        <fullName evidence="7">Rhodopsin domain-containing protein</fullName>
    </recommendedName>
</protein>
<evidence type="ECO:0000256" key="3">
    <source>
        <dbReference type="ARBA" id="ARBA00022989"/>
    </source>
</evidence>
<keyword evidence="9" id="KW-1185">Reference proteome</keyword>
<dbReference type="PANTHER" id="PTHR33048:SF47">
    <property type="entry name" value="INTEGRAL MEMBRANE PROTEIN-RELATED"/>
    <property type="match status" value="1"/>
</dbReference>
<keyword evidence="4 6" id="KW-0472">Membrane</keyword>
<sequence>MAAVFFLVTNQMIFSMIEFLGKSSFAFVGRADKVEEMKRLSKIVIGLKLSLAYEVMYLISIFLVKFSMLFLYNRFARHTTHITLYLRVTQGICLLTFAICILSLFLSCIPINMFWSLSNNNGKTKKLFL</sequence>
<evidence type="ECO:0000313" key="8">
    <source>
        <dbReference type="EMBL" id="RPB07994.1"/>
    </source>
</evidence>
<organism evidence="8 9">
    <name type="scientific">Morchella conica CCBAS932</name>
    <dbReference type="NCBI Taxonomy" id="1392247"/>
    <lineage>
        <taxon>Eukaryota</taxon>
        <taxon>Fungi</taxon>
        <taxon>Dikarya</taxon>
        <taxon>Ascomycota</taxon>
        <taxon>Pezizomycotina</taxon>
        <taxon>Pezizomycetes</taxon>
        <taxon>Pezizales</taxon>
        <taxon>Morchellaceae</taxon>
        <taxon>Morchella</taxon>
    </lineage>
</organism>
<dbReference type="EMBL" id="ML119170">
    <property type="protein sequence ID" value="RPB07994.1"/>
    <property type="molecule type" value="Genomic_DNA"/>
</dbReference>
<keyword evidence="3 6" id="KW-1133">Transmembrane helix</keyword>
<feature type="domain" description="Rhodopsin" evidence="7">
    <location>
        <begin position="40"/>
        <end position="119"/>
    </location>
</feature>
<feature type="transmembrane region" description="Helical" evidence="6">
    <location>
        <begin position="55"/>
        <end position="72"/>
    </location>
</feature>
<reference evidence="8 9" key="1">
    <citation type="journal article" date="2018" name="Nat. Ecol. Evol.">
        <title>Pezizomycetes genomes reveal the molecular basis of ectomycorrhizal truffle lifestyle.</title>
        <authorList>
            <person name="Murat C."/>
            <person name="Payen T."/>
            <person name="Noel B."/>
            <person name="Kuo A."/>
            <person name="Morin E."/>
            <person name="Chen J."/>
            <person name="Kohler A."/>
            <person name="Krizsan K."/>
            <person name="Balestrini R."/>
            <person name="Da Silva C."/>
            <person name="Montanini B."/>
            <person name="Hainaut M."/>
            <person name="Levati E."/>
            <person name="Barry K.W."/>
            <person name="Belfiori B."/>
            <person name="Cichocki N."/>
            <person name="Clum A."/>
            <person name="Dockter R.B."/>
            <person name="Fauchery L."/>
            <person name="Guy J."/>
            <person name="Iotti M."/>
            <person name="Le Tacon F."/>
            <person name="Lindquist E.A."/>
            <person name="Lipzen A."/>
            <person name="Malagnac F."/>
            <person name="Mello A."/>
            <person name="Molinier V."/>
            <person name="Miyauchi S."/>
            <person name="Poulain J."/>
            <person name="Riccioni C."/>
            <person name="Rubini A."/>
            <person name="Sitrit Y."/>
            <person name="Splivallo R."/>
            <person name="Traeger S."/>
            <person name="Wang M."/>
            <person name="Zifcakova L."/>
            <person name="Wipf D."/>
            <person name="Zambonelli A."/>
            <person name="Paolocci F."/>
            <person name="Nowrousian M."/>
            <person name="Ottonello S."/>
            <person name="Baldrian P."/>
            <person name="Spatafora J.W."/>
            <person name="Henrissat B."/>
            <person name="Nagy L.G."/>
            <person name="Aury J.M."/>
            <person name="Wincker P."/>
            <person name="Grigoriev I.V."/>
            <person name="Bonfante P."/>
            <person name="Martin F.M."/>
        </authorList>
    </citation>
    <scope>NUCLEOTIDE SEQUENCE [LARGE SCALE GENOMIC DNA]</scope>
    <source>
        <strain evidence="8 9">CCBAS932</strain>
    </source>
</reference>
<dbReference type="OrthoDB" id="10017208at2759"/>
<comment type="subcellular location">
    <subcellularLocation>
        <location evidence="1">Membrane</location>
        <topology evidence="1">Multi-pass membrane protein</topology>
    </subcellularLocation>
</comment>
<dbReference type="GO" id="GO:0016020">
    <property type="term" value="C:membrane"/>
    <property type="evidence" value="ECO:0007669"/>
    <property type="project" value="UniProtKB-SubCell"/>
</dbReference>
<evidence type="ECO:0000256" key="1">
    <source>
        <dbReference type="ARBA" id="ARBA00004141"/>
    </source>
</evidence>
<gene>
    <name evidence="8" type="ORF">P167DRAFT_494846</name>
</gene>
<evidence type="ECO:0000259" key="7">
    <source>
        <dbReference type="Pfam" id="PF20684"/>
    </source>
</evidence>
<dbReference type="InterPro" id="IPR049326">
    <property type="entry name" value="Rhodopsin_dom_fungi"/>
</dbReference>
<evidence type="ECO:0000256" key="2">
    <source>
        <dbReference type="ARBA" id="ARBA00022692"/>
    </source>
</evidence>
<name>A0A3N4KBT3_9PEZI</name>
<comment type="similarity">
    <text evidence="5">Belongs to the SAT4 family.</text>
</comment>
<evidence type="ECO:0000313" key="9">
    <source>
        <dbReference type="Proteomes" id="UP000277580"/>
    </source>
</evidence>
<evidence type="ECO:0000256" key="6">
    <source>
        <dbReference type="SAM" id="Phobius"/>
    </source>
</evidence>
<dbReference type="Proteomes" id="UP000277580">
    <property type="component" value="Unassembled WGS sequence"/>
</dbReference>
<dbReference type="InParanoid" id="A0A3N4KBT3"/>
<evidence type="ECO:0000256" key="4">
    <source>
        <dbReference type="ARBA" id="ARBA00023136"/>
    </source>
</evidence>
<evidence type="ECO:0000256" key="5">
    <source>
        <dbReference type="ARBA" id="ARBA00038359"/>
    </source>
</evidence>
<dbReference type="Pfam" id="PF20684">
    <property type="entry name" value="Fung_rhodopsin"/>
    <property type="match status" value="1"/>
</dbReference>
<dbReference type="InterPro" id="IPR052337">
    <property type="entry name" value="SAT4-like"/>
</dbReference>
<dbReference type="PANTHER" id="PTHR33048">
    <property type="entry name" value="PTH11-LIKE INTEGRAL MEMBRANE PROTEIN (AFU_ORTHOLOGUE AFUA_5G11245)"/>
    <property type="match status" value="1"/>
</dbReference>
<dbReference type="AlphaFoldDB" id="A0A3N4KBT3"/>
<proteinExistence type="inferred from homology"/>